<keyword evidence="2" id="KW-1133">Transmembrane helix</keyword>
<comment type="caution">
    <text evidence="3">The sequence shown here is derived from an EMBL/GenBank/DDBJ whole genome shotgun (WGS) entry which is preliminary data.</text>
</comment>
<dbReference type="PANTHER" id="PTHR11439">
    <property type="entry name" value="GAG-POL-RELATED RETROTRANSPOSON"/>
    <property type="match status" value="1"/>
</dbReference>
<dbReference type="CDD" id="cd09272">
    <property type="entry name" value="RNase_HI_RT_Ty1"/>
    <property type="match status" value="1"/>
</dbReference>
<sequence length="319" mass="36208">MPLLMLFGLPYSYWNFTLILPLRRHYFVTIKVLFFYLKITVSQLQANPTVEHFSAVKRILRYVNGTIDFGVNFSGGSSSIMVYSDADWARCLDTRRSTYGYSIFFGPKLVSWSAKKQPTVSRSSCESEYRALANAASEVIWVTLLLRELHVDPTSTPSLFCDNKSALFLSQNPIAHKRAKHIDIDYHFVRELVSAGRLATQFVPSNLQVADIFTKALPRSLFICARQNGNRVRNISQSLSSLIAQTMTSATRRSARNYGGPEAAIPKRSGGNQAKEPVFPSKGFRNRIVDDFALRLYAPFYAFIFDLLYGILRYQLAMY</sequence>
<name>A0A830CUJ2_9LAMI</name>
<gene>
    <name evidence="3" type="ORF">PHJA_002497900</name>
</gene>
<accession>A0A830CUJ2</accession>
<dbReference type="Proteomes" id="UP000653305">
    <property type="component" value="Unassembled WGS sequence"/>
</dbReference>
<evidence type="ECO:0000256" key="1">
    <source>
        <dbReference type="SAM" id="MobiDB-lite"/>
    </source>
</evidence>
<proteinExistence type="predicted"/>
<keyword evidence="2" id="KW-0472">Membrane</keyword>
<evidence type="ECO:0000256" key="2">
    <source>
        <dbReference type="SAM" id="Phobius"/>
    </source>
</evidence>
<dbReference type="EMBL" id="BMAC01000844">
    <property type="protein sequence ID" value="GFQ03541.1"/>
    <property type="molecule type" value="Genomic_DNA"/>
</dbReference>
<feature type="transmembrane region" description="Helical" evidence="2">
    <location>
        <begin position="292"/>
        <end position="312"/>
    </location>
</feature>
<keyword evidence="2" id="KW-0812">Transmembrane</keyword>
<keyword evidence="4" id="KW-1185">Reference proteome</keyword>
<protein>
    <submittedName>
        <fullName evidence="3">Copia protein</fullName>
    </submittedName>
</protein>
<dbReference type="PANTHER" id="PTHR11439:SF455">
    <property type="entry name" value="RLK (RECEPTOR-LIKE PROTEIN KINASE) 8, PUTATIVE-RELATED"/>
    <property type="match status" value="1"/>
</dbReference>
<dbReference type="AlphaFoldDB" id="A0A830CUJ2"/>
<organism evidence="3 4">
    <name type="scientific">Phtheirospermum japonicum</name>
    <dbReference type="NCBI Taxonomy" id="374723"/>
    <lineage>
        <taxon>Eukaryota</taxon>
        <taxon>Viridiplantae</taxon>
        <taxon>Streptophyta</taxon>
        <taxon>Embryophyta</taxon>
        <taxon>Tracheophyta</taxon>
        <taxon>Spermatophyta</taxon>
        <taxon>Magnoliopsida</taxon>
        <taxon>eudicotyledons</taxon>
        <taxon>Gunneridae</taxon>
        <taxon>Pentapetalae</taxon>
        <taxon>asterids</taxon>
        <taxon>lamiids</taxon>
        <taxon>Lamiales</taxon>
        <taxon>Orobanchaceae</taxon>
        <taxon>Orobanchaceae incertae sedis</taxon>
        <taxon>Phtheirospermum</taxon>
    </lineage>
</organism>
<dbReference type="OrthoDB" id="850529at2759"/>
<evidence type="ECO:0000313" key="4">
    <source>
        <dbReference type="Proteomes" id="UP000653305"/>
    </source>
</evidence>
<reference evidence="3" key="1">
    <citation type="submission" date="2020-07" db="EMBL/GenBank/DDBJ databases">
        <title>Ethylene signaling mediates host invasion by parasitic plants.</title>
        <authorList>
            <person name="Yoshida S."/>
        </authorList>
    </citation>
    <scope>NUCLEOTIDE SEQUENCE</scope>
    <source>
        <strain evidence="3">Okayama</strain>
    </source>
</reference>
<feature type="region of interest" description="Disordered" evidence="1">
    <location>
        <begin position="255"/>
        <end position="274"/>
    </location>
</feature>
<evidence type="ECO:0000313" key="3">
    <source>
        <dbReference type="EMBL" id="GFQ03541.1"/>
    </source>
</evidence>